<protein>
    <submittedName>
        <fullName evidence="2">Uncharacterized protein</fullName>
    </submittedName>
</protein>
<sequence length="132" mass="15249">MLQSAKPTNINGYRTRRSLTFRLSPRRSFKGGKQEKEGRANKETRYDPNKETLPIQVLVQFFPRYATNNISIKGYGTRRSRGITQLSPRVRINTPLATVKQYKGRRLESATPKWKGRMSQQKNVTFVQVVCS</sequence>
<feature type="compositionally biased region" description="Basic and acidic residues" evidence="1">
    <location>
        <begin position="32"/>
        <end position="48"/>
    </location>
</feature>
<organism evidence="2 3">
    <name type="scientific">Rhizoclosmatium globosum</name>
    <dbReference type="NCBI Taxonomy" id="329046"/>
    <lineage>
        <taxon>Eukaryota</taxon>
        <taxon>Fungi</taxon>
        <taxon>Fungi incertae sedis</taxon>
        <taxon>Chytridiomycota</taxon>
        <taxon>Chytridiomycota incertae sedis</taxon>
        <taxon>Chytridiomycetes</taxon>
        <taxon>Chytridiales</taxon>
        <taxon>Chytriomycetaceae</taxon>
        <taxon>Rhizoclosmatium</taxon>
    </lineage>
</organism>
<dbReference type="AlphaFoldDB" id="A0A1Y2AIE4"/>
<feature type="compositionally biased region" description="Basic residues" evidence="1">
    <location>
        <begin position="14"/>
        <end position="30"/>
    </location>
</feature>
<dbReference type="EMBL" id="MCGO01000187">
    <property type="protein sequence ID" value="ORY22050.1"/>
    <property type="molecule type" value="Genomic_DNA"/>
</dbReference>
<accession>A0A1Y2AIE4</accession>
<reference evidence="2 3" key="1">
    <citation type="submission" date="2016-07" db="EMBL/GenBank/DDBJ databases">
        <title>Pervasive Adenine N6-methylation of Active Genes in Fungi.</title>
        <authorList>
            <consortium name="DOE Joint Genome Institute"/>
            <person name="Mondo S.J."/>
            <person name="Dannebaum R.O."/>
            <person name="Kuo R.C."/>
            <person name="Labutti K."/>
            <person name="Haridas S."/>
            <person name="Kuo A."/>
            <person name="Salamov A."/>
            <person name="Ahrendt S.R."/>
            <person name="Lipzen A."/>
            <person name="Sullivan W."/>
            <person name="Andreopoulos W.B."/>
            <person name="Clum A."/>
            <person name="Lindquist E."/>
            <person name="Daum C."/>
            <person name="Ramamoorthy G.K."/>
            <person name="Gryganskyi A."/>
            <person name="Culley D."/>
            <person name="Magnuson J.K."/>
            <person name="James T.Y."/>
            <person name="O'Malley M.A."/>
            <person name="Stajich J.E."/>
            <person name="Spatafora J.W."/>
            <person name="Visel A."/>
            <person name="Grigoriev I.V."/>
        </authorList>
    </citation>
    <scope>NUCLEOTIDE SEQUENCE [LARGE SCALE GENOMIC DNA]</scope>
    <source>
        <strain evidence="2 3">JEL800</strain>
    </source>
</reference>
<feature type="compositionally biased region" description="Polar residues" evidence="1">
    <location>
        <begin position="1"/>
        <end position="12"/>
    </location>
</feature>
<dbReference type="Proteomes" id="UP000193642">
    <property type="component" value="Unassembled WGS sequence"/>
</dbReference>
<evidence type="ECO:0000256" key="1">
    <source>
        <dbReference type="SAM" id="MobiDB-lite"/>
    </source>
</evidence>
<feature type="region of interest" description="Disordered" evidence="1">
    <location>
        <begin position="1"/>
        <end position="48"/>
    </location>
</feature>
<comment type="caution">
    <text evidence="2">The sequence shown here is derived from an EMBL/GenBank/DDBJ whole genome shotgun (WGS) entry which is preliminary data.</text>
</comment>
<gene>
    <name evidence="2" type="ORF">BCR33DRAFT_728939</name>
</gene>
<evidence type="ECO:0000313" key="2">
    <source>
        <dbReference type="EMBL" id="ORY22050.1"/>
    </source>
</evidence>
<evidence type="ECO:0000313" key="3">
    <source>
        <dbReference type="Proteomes" id="UP000193642"/>
    </source>
</evidence>
<keyword evidence="3" id="KW-1185">Reference proteome</keyword>
<name>A0A1Y2AIE4_9FUNG</name>
<proteinExistence type="predicted"/>